<dbReference type="InterPro" id="IPR021338">
    <property type="entry name" value="DUF2953"/>
</dbReference>
<evidence type="ECO:0008006" key="4">
    <source>
        <dbReference type="Google" id="ProtNLM"/>
    </source>
</evidence>
<keyword evidence="3" id="KW-1185">Reference proteome</keyword>
<reference evidence="2 3" key="1">
    <citation type="submission" date="2017-08" db="EMBL/GenBank/DDBJ databases">
        <authorList>
            <person name="de Groot N.N."/>
        </authorList>
    </citation>
    <scope>NUCLEOTIDE SEQUENCE [LARGE SCALE GENOMIC DNA]</scope>
    <source>
        <strain evidence="2 3">JC228</strain>
    </source>
</reference>
<dbReference type="Pfam" id="PF11167">
    <property type="entry name" value="DUF2953"/>
    <property type="match status" value="1"/>
</dbReference>
<protein>
    <recommendedName>
        <fullName evidence="4">DUF2953 family protein</fullName>
    </recommendedName>
</protein>
<accession>A0A285CV15</accession>
<gene>
    <name evidence="2" type="ORF">SAMN05877753_105172</name>
</gene>
<feature type="transmembrane region" description="Helical" evidence="1">
    <location>
        <begin position="6"/>
        <end position="25"/>
    </location>
</feature>
<keyword evidence="1" id="KW-0472">Membrane</keyword>
<name>A0A285CV15_9BACI</name>
<evidence type="ECO:0000256" key="1">
    <source>
        <dbReference type="SAM" id="Phobius"/>
    </source>
</evidence>
<organism evidence="2 3">
    <name type="scientific">Bacillus oleivorans</name>
    <dbReference type="NCBI Taxonomy" id="1448271"/>
    <lineage>
        <taxon>Bacteria</taxon>
        <taxon>Bacillati</taxon>
        <taxon>Bacillota</taxon>
        <taxon>Bacilli</taxon>
        <taxon>Bacillales</taxon>
        <taxon>Bacillaceae</taxon>
        <taxon>Bacillus</taxon>
    </lineage>
</organism>
<keyword evidence="1" id="KW-0812">Transmembrane</keyword>
<evidence type="ECO:0000313" key="2">
    <source>
        <dbReference type="EMBL" id="SNX71410.1"/>
    </source>
</evidence>
<proteinExistence type="predicted"/>
<keyword evidence="1" id="KW-1133">Transmembrane helix</keyword>
<feature type="transmembrane region" description="Helical" evidence="1">
    <location>
        <begin position="188"/>
        <end position="208"/>
    </location>
</feature>
<dbReference type="AlphaFoldDB" id="A0A285CV15"/>
<sequence>MIWVGLIVGVLILFLIILIFTRITVEIDFYHGNDNDHLKIKFFAWFRLIRYTIDVPMVKIDKDSPALVLKEEIKPGKKEETKKEKKRRVTPATIIQSLKNVKELMTHIIHFHKIIKNFLKKIQIKKLDWHTTVGIGDASYTGVLTGIIWTLKGSILGVISKNMKLKVKPNIMVTPQFQQVISGMSFQCMIQFWIGHALIVGIKMLALWRGGMPKFQTDPSAKATNHSKEKSLL</sequence>
<dbReference type="EMBL" id="OAOP01000005">
    <property type="protein sequence ID" value="SNX71410.1"/>
    <property type="molecule type" value="Genomic_DNA"/>
</dbReference>
<dbReference type="Proteomes" id="UP000219546">
    <property type="component" value="Unassembled WGS sequence"/>
</dbReference>
<evidence type="ECO:0000313" key="3">
    <source>
        <dbReference type="Proteomes" id="UP000219546"/>
    </source>
</evidence>